<protein>
    <submittedName>
        <fullName evidence="2">Uncharacterized protein</fullName>
    </submittedName>
</protein>
<organism evidence="2 3">
    <name type="scientific">Aulographum hederae CBS 113979</name>
    <dbReference type="NCBI Taxonomy" id="1176131"/>
    <lineage>
        <taxon>Eukaryota</taxon>
        <taxon>Fungi</taxon>
        <taxon>Dikarya</taxon>
        <taxon>Ascomycota</taxon>
        <taxon>Pezizomycotina</taxon>
        <taxon>Dothideomycetes</taxon>
        <taxon>Pleosporomycetidae</taxon>
        <taxon>Aulographales</taxon>
        <taxon>Aulographaceae</taxon>
    </lineage>
</organism>
<evidence type="ECO:0000313" key="2">
    <source>
        <dbReference type="EMBL" id="KAF1982636.1"/>
    </source>
</evidence>
<feature type="compositionally biased region" description="Polar residues" evidence="1">
    <location>
        <begin position="60"/>
        <end position="72"/>
    </location>
</feature>
<proteinExistence type="predicted"/>
<dbReference type="EMBL" id="ML977182">
    <property type="protein sequence ID" value="KAF1982636.1"/>
    <property type="molecule type" value="Genomic_DNA"/>
</dbReference>
<gene>
    <name evidence="2" type="ORF">K402DRAFT_191419</name>
</gene>
<keyword evidence="3" id="KW-1185">Reference proteome</keyword>
<accession>A0A6G1GNT9</accession>
<evidence type="ECO:0000256" key="1">
    <source>
        <dbReference type="SAM" id="MobiDB-lite"/>
    </source>
</evidence>
<feature type="region of interest" description="Disordered" evidence="1">
    <location>
        <begin position="1"/>
        <end position="72"/>
    </location>
</feature>
<feature type="compositionally biased region" description="Pro residues" evidence="1">
    <location>
        <begin position="1"/>
        <end position="12"/>
    </location>
</feature>
<feature type="compositionally biased region" description="Polar residues" evidence="1">
    <location>
        <begin position="15"/>
        <end position="46"/>
    </location>
</feature>
<name>A0A6G1GNT9_9PEZI</name>
<sequence>MVFKPTTPPLPVSHPRTTNLPQPTTTYHNKPNPTHTQLQTNSTYTTPKKPLQNMRPPMTSPHSSPQANVGSFSRFSPFVSVARSHLTISTSSLSFF</sequence>
<dbReference type="AlphaFoldDB" id="A0A6G1GNT9"/>
<dbReference type="Proteomes" id="UP000800041">
    <property type="component" value="Unassembled WGS sequence"/>
</dbReference>
<evidence type="ECO:0000313" key="3">
    <source>
        <dbReference type="Proteomes" id="UP000800041"/>
    </source>
</evidence>
<reference evidence="2" key="1">
    <citation type="journal article" date="2020" name="Stud. Mycol.">
        <title>101 Dothideomycetes genomes: a test case for predicting lifestyles and emergence of pathogens.</title>
        <authorList>
            <person name="Haridas S."/>
            <person name="Albert R."/>
            <person name="Binder M."/>
            <person name="Bloem J."/>
            <person name="Labutti K."/>
            <person name="Salamov A."/>
            <person name="Andreopoulos B."/>
            <person name="Baker S."/>
            <person name="Barry K."/>
            <person name="Bills G."/>
            <person name="Bluhm B."/>
            <person name="Cannon C."/>
            <person name="Castanera R."/>
            <person name="Culley D."/>
            <person name="Daum C."/>
            <person name="Ezra D."/>
            <person name="Gonzalez J."/>
            <person name="Henrissat B."/>
            <person name="Kuo A."/>
            <person name="Liang C."/>
            <person name="Lipzen A."/>
            <person name="Lutzoni F."/>
            <person name="Magnuson J."/>
            <person name="Mondo S."/>
            <person name="Nolan M."/>
            <person name="Ohm R."/>
            <person name="Pangilinan J."/>
            <person name="Park H.-J."/>
            <person name="Ramirez L."/>
            <person name="Alfaro M."/>
            <person name="Sun H."/>
            <person name="Tritt A."/>
            <person name="Yoshinaga Y."/>
            <person name="Zwiers L.-H."/>
            <person name="Turgeon B."/>
            <person name="Goodwin S."/>
            <person name="Spatafora J."/>
            <person name="Crous P."/>
            <person name="Grigoriev I."/>
        </authorList>
    </citation>
    <scope>NUCLEOTIDE SEQUENCE</scope>
    <source>
        <strain evidence="2">CBS 113979</strain>
    </source>
</reference>